<gene>
    <name evidence="4" type="ORF">HU200_062884</name>
</gene>
<keyword evidence="2" id="KW-0804">Transcription</keyword>
<comment type="caution">
    <text evidence="4">The sequence shown here is derived from an EMBL/GenBank/DDBJ whole genome shotgun (WGS) entry which is preliminary data.</text>
</comment>
<feature type="region of interest" description="Leucine repeat II (LRII)" evidence="3">
    <location>
        <begin position="394"/>
        <end position="426"/>
    </location>
</feature>
<name>A0A835A4W5_9POAL</name>
<evidence type="ECO:0000256" key="3">
    <source>
        <dbReference type="PROSITE-ProRule" id="PRU01191"/>
    </source>
</evidence>
<protein>
    <recommendedName>
        <fullName evidence="6">DELLA protein</fullName>
    </recommendedName>
</protein>
<accession>A0A835A4W5</accession>
<keyword evidence="5" id="KW-1185">Reference proteome</keyword>
<dbReference type="PROSITE" id="PS50985">
    <property type="entry name" value="GRAS"/>
    <property type="match status" value="1"/>
</dbReference>
<feature type="region of interest" description="SAW" evidence="3">
    <location>
        <begin position="524"/>
        <end position="530"/>
    </location>
</feature>
<evidence type="ECO:0000313" key="4">
    <source>
        <dbReference type="EMBL" id="KAF8652248.1"/>
    </source>
</evidence>
<dbReference type="PANTHER" id="PTHR31636">
    <property type="entry name" value="OSJNBA0084A10.13 PROTEIN-RELATED"/>
    <property type="match status" value="1"/>
</dbReference>
<reference evidence="4" key="1">
    <citation type="submission" date="2020-07" db="EMBL/GenBank/DDBJ databases">
        <title>Genome sequence and genetic diversity analysis of an under-domesticated orphan crop, white fonio (Digitaria exilis).</title>
        <authorList>
            <person name="Bennetzen J.L."/>
            <person name="Chen S."/>
            <person name="Ma X."/>
            <person name="Wang X."/>
            <person name="Yssel A.E.J."/>
            <person name="Chaluvadi S.R."/>
            <person name="Johnson M."/>
            <person name="Gangashetty P."/>
            <person name="Hamidou F."/>
            <person name="Sanogo M.D."/>
            <person name="Zwaenepoel A."/>
            <person name="Wallace J."/>
            <person name="Van De Peer Y."/>
            <person name="Van Deynze A."/>
        </authorList>
    </citation>
    <scope>NUCLEOTIDE SEQUENCE</scope>
    <source>
        <tissue evidence="4">Leaves</tissue>
    </source>
</reference>
<comment type="caution">
    <text evidence="3">Lacks conserved residue(s) required for the propagation of feature annotation.</text>
</comment>
<dbReference type="OrthoDB" id="709073at2759"/>
<feature type="region of interest" description="VHIID" evidence="3">
    <location>
        <begin position="313"/>
        <end position="378"/>
    </location>
</feature>
<dbReference type="EMBL" id="JACEFO010002666">
    <property type="protein sequence ID" value="KAF8652248.1"/>
    <property type="molecule type" value="Genomic_DNA"/>
</dbReference>
<dbReference type="InterPro" id="IPR005202">
    <property type="entry name" value="TF_GRAS"/>
</dbReference>
<sequence length="530" mass="59479">MATNPEEFFLQSTMEPIPPSPSVFLDLPKTPDGVDVTYHDALELPYLSCMLMEDDTDDRFLNQYSDHPLLAEMQQSFAQIISSDSFDTNSVHTGTIMASHSVCQGSNGDQTSSTFDTDVVGAFLKGVEEVSRFLPIHSCSNMDTFVDQNFRESSNTRSKEKEDLDAGEVGRTSNVLMTVRMPYGTAPREMFDELMLFGYETCKKDMANLRGSMTIEVVKNQRKGHIKVRRDVVDIHALLILCVQAVTTNNRKGAGDLLKQIKQYASIKGDATQRLAQCFAEGLEARLAGTSSYVHNSSIVAKPPSIVEFLSAYKLYMAASTFNKVAHMFTTSTILHAMEGKNKLHIVQFGTNFGLEWPCLIRQLANRQGGPPEVRITSIFCPQPSSFQIQWAELTGCQLGNCSRKYGITVDFHTIVADLEAICLSDLKTDPSEVLVLIDLFNLSTLMDESIFFDMRSPKDTVLNNIRKMQPTLFIQSIVNCTATTSFATRFREALFYYIIWHCSTCSMQPYRERANHDSFWSRACLGVRH</sequence>
<proteinExistence type="inferred from homology"/>
<evidence type="ECO:0000313" key="5">
    <source>
        <dbReference type="Proteomes" id="UP000636709"/>
    </source>
</evidence>
<dbReference type="AlphaFoldDB" id="A0A835A4W5"/>
<dbReference type="Pfam" id="PF03514">
    <property type="entry name" value="GRAS"/>
    <property type="match status" value="1"/>
</dbReference>
<keyword evidence="1" id="KW-0805">Transcription regulation</keyword>
<evidence type="ECO:0008006" key="6">
    <source>
        <dbReference type="Google" id="ProtNLM"/>
    </source>
</evidence>
<dbReference type="Proteomes" id="UP000636709">
    <property type="component" value="Unassembled WGS sequence"/>
</dbReference>
<evidence type="ECO:0000256" key="1">
    <source>
        <dbReference type="ARBA" id="ARBA00023015"/>
    </source>
</evidence>
<evidence type="ECO:0000256" key="2">
    <source>
        <dbReference type="ARBA" id="ARBA00023163"/>
    </source>
</evidence>
<organism evidence="4 5">
    <name type="scientific">Digitaria exilis</name>
    <dbReference type="NCBI Taxonomy" id="1010633"/>
    <lineage>
        <taxon>Eukaryota</taxon>
        <taxon>Viridiplantae</taxon>
        <taxon>Streptophyta</taxon>
        <taxon>Embryophyta</taxon>
        <taxon>Tracheophyta</taxon>
        <taxon>Spermatophyta</taxon>
        <taxon>Magnoliopsida</taxon>
        <taxon>Liliopsida</taxon>
        <taxon>Poales</taxon>
        <taxon>Poaceae</taxon>
        <taxon>PACMAD clade</taxon>
        <taxon>Panicoideae</taxon>
        <taxon>Panicodae</taxon>
        <taxon>Paniceae</taxon>
        <taxon>Anthephorinae</taxon>
        <taxon>Digitaria</taxon>
    </lineage>
</organism>
<comment type="similarity">
    <text evidence="3">Belongs to the GRAS family.</text>
</comment>